<name>A0A6I6CQM1_WOLPI</name>
<dbReference type="GeneID" id="70036224"/>
<evidence type="ECO:0000313" key="7">
    <source>
        <dbReference type="EMBL" id="QGT16948.1"/>
    </source>
</evidence>
<keyword evidence="4" id="KW-0812">Transmembrane</keyword>
<evidence type="ECO:0000256" key="2">
    <source>
        <dbReference type="ARBA" id="ARBA00007543"/>
    </source>
</evidence>
<dbReference type="Proteomes" id="UP000422744">
    <property type="component" value="Chromosome"/>
</dbReference>
<dbReference type="GO" id="GO:0019646">
    <property type="term" value="P:aerobic electron transport chain"/>
    <property type="evidence" value="ECO:0007669"/>
    <property type="project" value="TreeGrafter"/>
</dbReference>
<dbReference type="GO" id="GO:0009055">
    <property type="term" value="F:electron transfer activity"/>
    <property type="evidence" value="ECO:0007669"/>
    <property type="project" value="TreeGrafter"/>
</dbReference>
<dbReference type="GO" id="GO:0070069">
    <property type="term" value="C:cytochrome complex"/>
    <property type="evidence" value="ECO:0007669"/>
    <property type="project" value="TreeGrafter"/>
</dbReference>
<sequence length="340" mass="38591">MFDFSSLINLPLIWGLLIAIAVLLYILMDGFDLGIGILLPFAPSDKCRDHMISSIAPFWDGNETWLVLGGGGLFAAFPLAYSILMPAFYIPIIIMLLGLIVRGVSFEFRFKAEGKYRRLWDYAFHFGSLGAAFCQGMILGAFIHGVEVNGRNFSGGQFDWASAFSVMTGIAVIFGYALLGSTWLIMKTENITQEWARKVASYTLGFVGIFMGLVSVVTPFLNERIKNFWFSMPNFYYLFSIPLLTSWLFFMLWFDLQNTKREYRPFFLSIAIFFMGYLGLGISIYPWIIPFQYTILDAAASGPSLSLMLIVIIPLLPIILTYTGYCYYVFRGKSNYEHTY</sequence>
<accession>A0A6I6CQM1</accession>
<keyword evidence="5" id="KW-1133">Transmembrane helix</keyword>
<evidence type="ECO:0000313" key="8">
    <source>
        <dbReference type="Proteomes" id="UP000422744"/>
    </source>
</evidence>
<evidence type="ECO:0000256" key="4">
    <source>
        <dbReference type="ARBA" id="ARBA00022692"/>
    </source>
</evidence>
<protein>
    <submittedName>
        <fullName evidence="7">Cytochrome d ubiquinol oxidase subunit II</fullName>
    </submittedName>
</protein>
<dbReference type="GO" id="GO:0016682">
    <property type="term" value="F:oxidoreductase activity, acting on diphenols and related substances as donors, oxygen as acceptor"/>
    <property type="evidence" value="ECO:0007669"/>
    <property type="project" value="TreeGrafter"/>
</dbReference>
<dbReference type="PANTHER" id="PTHR43141:SF4">
    <property type="entry name" value="CYTOCHROME BD2 SUBUNIT II"/>
    <property type="match status" value="1"/>
</dbReference>
<gene>
    <name evidence="7" type="primary">cydB</name>
    <name evidence="7" type="ORF">E0495_03900</name>
</gene>
<evidence type="ECO:0000256" key="3">
    <source>
        <dbReference type="ARBA" id="ARBA00022475"/>
    </source>
</evidence>
<evidence type="ECO:0000256" key="6">
    <source>
        <dbReference type="ARBA" id="ARBA00023136"/>
    </source>
</evidence>
<proteinExistence type="inferred from homology"/>
<evidence type="ECO:0000256" key="1">
    <source>
        <dbReference type="ARBA" id="ARBA00004651"/>
    </source>
</evidence>
<comment type="similarity">
    <text evidence="2">Belongs to the cytochrome ubiquinol oxidase subunit 2 family.</text>
</comment>
<dbReference type="RefSeq" id="WP_010962802.1">
    <property type="nucleotide sequence ID" value="NZ_AP028950.1"/>
</dbReference>
<comment type="subcellular location">
    <subcellularLocation>
        <location evidence="1">Cell membrane</location>
        <topology evidence="1">Multi-pass membrane protein</topology>
    </subcellularLocation>
</comment>
<dbReference type="InterPro" id="IPR003317">
    <property type="entry name" value="Cyt-d_oxidase_su2"/>
</dbReference>
<dbReference type="GO" id="GO:0005886">
    <property type="term" value="C:plasma membrane"/>
    <property type="evidence" value="ECO:0007669"/>
    <property type="project" value="UniProtKB-SubCell"/>
</dbReference>
<organism evidence="7 8">
    <name type="scientific">Wolbachia pipientis</name>
    <dbReference type="NCBI Taxonomy" id="955"/>
    <lineage>
        <taxon>Bacteria</taxon>
        <taxon>Pseudomonadati</taxon>
        <taxon>Pseudomonadota</taxon>
        <taxon>Alphaproteobacteria</taxon>
        <taxon>Rickettsiales</taxon>
        <taxon>Anaplasmataceae</taxon>
        <taxon>Wolbachieae</taxon>
        <taxon>Wolbachia</taxon>
    </lineage>
</organism>
<keyword evidence="6" id="KW-0472">Membrane</keyword>
<dbReference type="Pfam" id="PF02322">
    <property type="entry name" value="Cyt_bd_oxida_II"/>
    <property type="match status" value="1"/>
</dbReference>
<dbReference type="PANTHER" id="PTHR43141">
    <property type="entry name" value="CYTOCHROME BD2 SUBUNIT II"/>
    <property type="match status" value="1"/>
</dbReference>
<evidence type="ECO:0000256" key="5">
    <source>
        <dbReference type="ARBA" id="ARBA00022989"/>
    </source>
</evidence>
<dbReference type="SMR" id="A0A6I6CQM1"/>
<dbReference type="AlphaFoldDB" id="A0A6I6CQM1"/>
<keyword evidence="3" id="KW-1003">Cell membrane</keyword>
<dbReference type="NCBIfam" id="TIGR00203">
    <property type="entry name" value="cydB"/>
    <property type="match status" value="1"/>
</dbReference>
<dbReference type="EMBL" id="CP037426">
    <property type="protein sequence ID" value="QGT16948.1"/>
    <property type="molecule type" value="Genomic_DNA"/>
</dbReference>
<reference evidence="7 8" key="1">
    <citation type="submission" date="2019-03" db="EMBL/GenBank/DDBJ databases">
        <title>Wolbachia endosymbiont of Haematobia irritans wIrr.</title>
        <authorList>
            <person name="Parry R.H."/>
            <person name="Asgari S."/>
        </authorList>
    </citation>
    <scope>NUCLEOTIDE SEQUENCE [LARGE SCALE GENOMIC DNA]</scope>
    <source>
        <strain evidence="8">wIrr</strain>
    </source>
</reference>